<dbReference type="RefSeq" id="WP_163084309.1">
    <property type="nucleotide sequence ID" value="NZ_JAAAWN010000005.1"/>
</dbReference>
<comment type="caution">
    <text evidence="2">The sequence shown here is derived from an EMBL/GenBank/DDBJ whole genome shotgun (WGS) entry which is preliminary data.</text>
</comment>
<organism evidence="2 3">
    <name type="scientific">Alteromonas profundi</name>
    <dbReference type="NCBI Taxonomy" id="2696062"/>
    <lineage>
        <taxon>Bacteria</taxon>
        <taxon>Pseudomonadati</taxon>
        <taxon>Pseudomonadota</taxon>
        <taxon>Gammaproteobacteria</taxon>
        <taxon>Alteromonadales</taxon>
        <taxon>Alteromonadaceae</taxon>
        <taxon>Alteromonas/Salinimonas group</taxon>
        <taxon>Alteromonas</taxon>
    </lineage>
</organism>
<evidence type="ECO:0000256" key="1">
    <source>
        <dbReference type="SAM" id="SignalP"/>
    </source>
</evidence>
<evidence type="ECO:0008006" key="4">
    <source>
        <dbReference type="Google" id="ProtNLM"/>
    </source>
</evidence>
<evidence type="ECO:0000313" key="2">
    <source>
        <dbReference type="EMBL" id="NDV90727.1"/>
    </source>
</evidence>
<feature type="signal peptide" evidence="1">
    <location>
        <begin position="1"/>
        <end position="23"/>
    </location>
</feature>
<accession>A0A7X5LJX3</accession>
<dbReference type="Proteomes" id="UP000470213">
    <property type="component" value="Unassembled WGS sequence"/>
</dbReference>
<keyword evidence="1" id="KW-0732">Signal</keyword>
<gene>
    <name evidence="2" type="ORF">GTH32_05885</name>
</gene>
<dbReference type="PROSITE" id="PS51257">
    <property type="entry name" value="PROKAR_LIPOPROTEIN"/>
    <property type="match status" value="1"/>
</dbReference>
<name>A0A7X5LJX3_9ALTE</name>
<keyword evidence="3" id="KW-1185">Reference proteome</keyword>
<dbReference type="EMBL" id="JAAAWN010000005">
    <property type="protein sequence ID" value="NDV90727.1"/>
    <property type="molecule type" value="Genomic_DNA"/>
</dbReference>
<reference evidence="2 3" key="1">
    <citation type="submission" date="2020-01" db="EMBL/GenBank/DDBJ databases">
        <authorList>
            <person name="Chen J."/>
            <person name="Zhu S."/>
            <person name="Yang J."/>
        </authorList>
    </citation>
    <scope>NUCLEOTIDE SEQUENCE [LARGE SCALE GENOMIC DNA]</scope>
    <source>
        <strain evidence="2 3">345S023</strain>
    </source>
</reference>
<sequence>MKSVFTKVHVPFILPLLLLIATAGCKSMAVEAERFYAQRIDNDESQKRAIAAAISEFMGGKKVTLADTVFMEQSTITIGRQPFLDDRGLVIDGRHNNAVMSFSLVKAADTCYLRNDDTKAEIALPAVKCRALVSPH</sequence>
<feature type="chain" id="PRO_5030769631" description="Lipoprotein" evidence="1">
    <location>
        <begin position="24"/>
        <end position="136"/>
    </location>
</feature>
<evidence type="ECO:0000313" key="3">
    <source>
        <dbReference type="Proteomes" id="UP000470213"/>
    </source>
</evidence>
<protein>
    <recommendedName>
        <fullName evidence="4">Lipoprotein</fullName>
    </recommendedName>
</protein>
<dbReference type="AlphaFoldDB" id="A0A7X5LJX3"/>
<proteinExistence type="predicted"/>